<gene>
    <name evidence="1" type="ORF">ISS97_17115</name>
</gene>
<dbReference type="RefSeq" id="WP_379983380.1">
    <property type="nucleotide sequence ID" value="NZ_JADIKD010000012.1"/>
</dbReference>
<proteinExistence type="predicted"/>
<sequence length="67" mass="7320">MTRQEYGSGGQQLRDYDAAGNLIHANGPWNESLAIDPASNRAAGMGLTPMDYDARLGDAVRRLRDNQ</sequence>
<keyword evidence="2" id="KW-1185">Reference proteome</keyword>
<reference evidence="1 2" key="1">
    <citation type="submission" date="2020-10" db="EMBL/GenBank/DDBJ databases">
        <title>Phylogeny of dyella-like bacteria.</title>
        <authorList>
            <person name="Fu J."/>
        </authorList>
    </citation>
    <scope>NUCLEOTIDE SEQUENCE [LARGE SCALE GENOMIC DNA]</scope>
    <source>
        <strain evidence="1 2">BB4</strain>
    </source>
</reference>
<dbReference type="EMBL" id="JADIKD010000012">
    <property type="protein sequence ID" value="MFK2918994.1"/>
    <property type="molecule type" value="Genomic_DNA"/>
</dbReference>
<evidence type="ECO:0000313" key="1">
    <source>
        <dbReference type="EMBL" id="MFK2918994.1"/>
    </source>
</evidence>
<dbReference type="Proteomes" id="UP001620408">
    <property type="component" value="Unassembled WGS sequence"/>
</dbReference>
<name>A0ABW8KC24_9GAMM</name>
<protein>
    <recommendedName>
        <fullName evidence="3">RHS repeat protein</fullName>
    </recommendedName>
</protein>
<organism evidence="1 2">
    <name type="scientific">Dyella koreensis</name>
    <dbReference type="NCBI Taxonomy" id="311235"/>
    <lineage>
        <taxon>Bacteria</taxon>
        <taxon>Pseudomonadati</taxon>
        <taxon>Pseudomonadota</taxon>
        <taxon>Gammaproteobacteria</taxon>
        <taxon>Lysobacterales</taxon>
        <taxon>Rhodanobacteraceae</taxon>
        <taxon>Dyella</taxon>
    </lineage>
</organism>
<accession>A0ABW8KC24</accession>
<comment type="caution">
    <text evidence="1">The sequence shown here is derived from an EMBL/GenBank/DDBJ whole genome shotgun (WGS) entry which is preliminary data.</text>
</comment>
<evidence type="ECO:0008006" key="3">
    <source>
        <dbReference type="Google" id="ProtNLM"/>
    </source>
</evidence>
<evidence type="ECO:0000313" key="2">
    <source>
        <dbReference type="Proteomes" id="UP001620408"/>
    </source>
</evidence>